<dbReference type="AlphaFoldDB" id="A0A1B6DJ84"/>
<protein>
    <submittedName>
        <fullName evidence="3">Uncharacterized protein</fullName>
    </submittedName>
</protein>
<gene>
    <name evidence="2" type="ORF">g.11658</name>
    <name evidence="3" type="ORF">g.11659</name>
</gene>
<sequence length="125" mass="14560">MFNIMNKKIDPVKNCIINGSSSCRVCDEKYMEKLFPSIHHRRNNNTESLKSVLLSSMEEGINYKGNTNKTVLCAMCNYKLQSIKNDHYRCCLGFRPVLKPPSHSWFLTCDILFLTFILYLIIILF</sequence>
<dbReference type="EMBL" id="GEDC01011677">
    <property type="protein sequence ID" value="JAS25621.1"/>
    <property type="molecule type" value="Transcribed_RNA"/>
</dbReference>
<proteinExistence type="predicted"/>
<keyword evidence="1" id="KW-0812">Transmembrane</keyword>
<evidence type="ECO:0000313" key="3">
    <source>
        <dbReference type="EMBL" id="JAS25678.1"/>
    </source>
</evidence>
<dbReference type="EMBL" id="GEDC01011620">
    <property type="protein sequence ID" value="JAS25678.1"/>
    <property type="molecule type" value="Transcribed_RNA"/>
</dbReference>
<name>A0A1B6DJ84_9HEMI</name>
<evidence type="ECO:0000256" key="1">
    <source>
        <dbReference type="SAM" id="Phobius"/>
    </source>
</evidence>
<feature type="transmembrane region" description="Helical" evidence="1">
    <location>
        <begin position="105"/>
        <end position="124"/>
    </location>
</feature>
<keyword evidence="1" id="KW-0472">Membrane</keyword>
<keyword evidence="1" id="KW-1133">Transmembrane helix</keyword>
<reference evidence="3" key="1">
    <citation type="submission" date="2015-12" db="EMBL/GenBank/DDBJ databases">
        <title>De novo transcriptome assembly of four potential Pierce s Disease insect vectors from Arizona vineyards.</title>
        <authorList>
            <person name="Tassone E.E."/>
        </authorList>
    </citation>
    <scope>NUCLEOTIDE SEQUENCE</scope>
</reference>
<evidence type="ECO:0000313" key="2">
    <source>
        <dbReference type="EMBL" id="JAS25621.1"/>
    </source>
</evidence>
<organism evidence="3">
    <name type="scientific">Clastoptera arizonana</name>
    <name type="common">Arizona spittle bug</name>
    <dbReference type="NCBI Taxonomy" id="38151"/>
    <lineage>
        <taxon>Eukaryota</taxon>
        <taxon>Metazoa</taxon>
        <taxon>Ecdysozoa</taxon>
        <taxon>Arthropoda</taxon>
        <taxon>Hexapoda</taxon>
        <taxon>Insecta</taxon>
        <taxon>Pterygota</taxon>
        <taxon>Neoptera</taxon>
        <taxon>Paraneoptera</taxon>
        <taxon>Hemiptera</taxon>
        <taxon>Auchenorrhyncha</taxon>
        <taxon>Cercopoidea</taxon>
        <taxon>Clastopteridae</taxon>
        <taxon>Clastoptera</taxon>
    </lineage>
</organism>
<accession>A0A1B6DJ84</accession>